<dbReference type="Proteomes" id="UP000077266">
    <property type="component" value="Unassembled WGS sequence"/>
</dbReference>
<dbReference type="InParanoid" id="A0A165KS61"/>
<accession>A0A165KS61</accession>
<feature type="transmembrane region" description="Helical" evidence="2">
    <location>
        <begin position="205"/>
        <end position="230"/>
    </location>
</feature>
<keyword evidence="2" id="KW-0812">Transmembrane</keyword>
<keyword evidence="5" id="KW-1185">Reference proteome</keyword>
<feature type="signal peptide" evidence="3">
    <location>
        <begin position="1"/>
        <end position="19"/>
    </location>
</feature>
<evidence type="ECO:0000256" key="3">
    <source>
        <dbReference type="SAM" id="SignalP"/>
    </source>
</evidence>
<evidence type="ECO:0000313" key="4">
    <source>
        <dbReference type="EMBL" id="KZV96783.1"/>
    </source>
</evidence>
<feature type="compositionally biased region" description="Polar residues" evidence="1">
    <location>
        <begin position="250"/>
        <end position="263"/>
    </location>
</feature>
<reference evidence="4 5" key="1">
    <citation type="journal article" date="2016" name="Mol. Biol. Evol.">
        <title>Comparative Genomics of Early-Diverging Mushroom-Forming Fungi Provides Insights into the Origins of Lignocellulose Decay Capabilities.</title>
        <authorList>
            <person name="Nagy L.G."/>
            <person name="Riley R."/>
            <person name="Tritt A."/>
            <person name="Adam C."/>
            <person name="Daum C."/>
            <person name="Floudas D."/>
            <person name="Sun H."/>
            <person name="Yadav J.S."/>
            <person name="Pangilinan J."/>
            <person name="Larsson K.H."/>
            <person name="Matsuura K."/>
            <person name="Barry K."/>
            <person name="Labutti K."/>
            <person name="Kuo R."/>
            <person name="Ohm R.A."/>
            <person name="Bhattacharya S.S."/>
            <person name="Shirouzu T."/>
            <person name="Yoshinaga Y."/>
            <person name="Martin F.M."/>
            <person name="Grigoriev I.V."/>
            <person name="Hibbett D.S."/>
        </authorList>
    </citation>
    <scope>NUCLEOTIDE SEQUENCE [LARGE SCALE GENOMIC DNA]</scope>
    <source>
        <strain evidence="4 5">HHB12029</strain>
    </source>
</reference>
<feature type="region of interest" description="Disordered" evidence="1">
    <location>
        <begin position="234"/>
        <end position="263"/>
    </location>
</feature>
<feature type="region of interest" description="Disordered" evidence="1">
    <location>
        <begin position="159"/>
        <end position="202"/>
    </location>
</feature>
<keyword evidence="2" id="KW-1133">Transmembrane helix</keyword>
<dbReference type="AlphaFoldDB" id="A0A165KS61"/>
<name>A0A165KS61_EXIGL</name>
<evidence type="ECO:0000313" key="5">
    <source>
        <dbReference type="Proteomes" id="UP000077266"/>
    </source>
</evidence>
<feature type="compositionally biased region" description="Low complexity" evidence="1">
    <location>
        <begin position="159"/>
        <end position="196"/>
    </location>
</feature>
<dbReference type="EMBL" id="KV425938">
    <property type="protein sequence ID" value="KZV96783.1"/>
    <property type="molecule type" value="Genomic_DNA"/>
</dbReference>
<keyword evidence="2" id="KW-0472">Membrane</keyword>
<dbReference type="OrthoDB" id="2526171at2759"/>
<evidence type="ECO:0008006" key="6">
    <source>
        <dbReference type="Google" id="ProtNLM"/>
    </source>
</evidence>
<protein>
    <recommendedName>
        <fullName evidence="6">Transmembrane protein</fullName>
    </recommendedName>
</protein>
<gene>
    <name evidence="4" type="ORF">EXIGLDRAFT_404105</name>
</gene>
<proteinExistence type="predicted"/>
<evidence type="ECO:0000256" key="1">
    <source>
        <dbReference type="SAM" id="MobiDB-lite"/>
    </source>
</evidence>
<sequence length="323" mass="33770">MWLLLCLSTLSLLAGTIHAHTTDATCTADRGWTSNSLQQSPCLVASYLFEACAPNVVNIPAQPNQQRYPSPGENGLPANKCSCSSVAYSVLAACSYCQGQLYEKWSTWKTNCTPAETFVDQWPLPVPIGTAIPAWAFDNPTSLDGWDPTQAQLLADSGATDTFPASTTSTSAPATTVTEATQTSTADTNTTSSPADTGHHSSTPVGAIVGGVVGGLVALGIGAIGVALIVRYTRGRGDDDDGPPRPVRPSTTRLGSSGSMTSRWVKSGGQIFSRSPPPVMEMHDQGQVTAYPLPRMPPSTDAGTISSGRVPVGLNMNHHVPEV</sequence>
<organism evidence="4 5">
    <name type="scientific">Exidia glandulosa HHB12029</name>
    <dbReference type="NCBI Taxonomy" id="1314781"/>
    <lineage>
        <taxon>Eukaryota</taxon>
        <taxon>Fungi</taxon>
        <taxon>Dikarya</taxon>
        <taxon>Basidiomycota</taxon>
        <taxon>Agaricomycotina</taxon>
        <taxon>Agaricomycetes</taxon>
        <taxon>Auriculariales</taxon>
        <taxon>Exidiaceae</taxon>
        <taxon>Exidia</taxon>
    </lineage>
</organism>
<dbReference type="STRING" id="1314781.A0A165KS61"/>
<evidence type="ECO:0000256" key="2">
    <source>
        <dbReference type="SAM" id="Phobius"/>
    </source>
</evidence>
<feature type="chain" id="PRO_5007861163" description="Transmembrane protein" evidence="3">
    <location>
        <begin position="20"/>
        <end position="323"/>
    </location>
</feature>
<keyword evidence="3" id="KW-0732">Signal</keyword>